<name>A0AAV7WMK7_PLEWA</name>
<accession>A0AAV7WMK7</accession>
<dbReference type="EMBL" id="JANPWB010000001">
    <property type="protein sequence ID" value="KAJ1215210.1"/>
    <property type="molecule type" value="Genomic_DNA"/>
</dbReference>
<gene>
    <name evidence="1" type="ORF">NDU88_002819</name>
</gene>
<comment type="caution">
    <text evidence="1">The sequence shown here is derived from an EMBL/GenBank/DDBJ whole genome shotgun (WGS) entry which is preliminary data.</text>
</comment>
<dbReference type="Proteomes" id="UP001066276">
    <property type="component" value="Chromosome 1_1"/>
</dbReference>
<sequence length="138" mass="15836">MPCWFLVGCAEVSVFPSKSCFRRVFVRSESASEKVADWSAPIKRRDYGVPSPKEVWTLGVCGRRSTHCRKQWEDLRPWAQKTAEAQLGMASQRERGARRTLTPLMAYIQAVAYPELDGRLRESQQPEGGEYSGYHYKF</sequence>
<protein>
    <submittedName>
        <fullName evidence="1">Uncharacterized protein</fullName>
    </submittedName>
</protein>
<proteinExistence type="predicted"/>
<evidence type="ECO:0000313" key="2">
    <source>
        <dbReference type="Proteomes" id="UP001066276"/>
    </source>
</evidence>
<reference evidence="1" key="1">
    <citation type="journal article" date="2022" name="bioRxiv">
        <title>Sequencing and chromosome-scale assembly of the giantPleurodeles waltlgenome.</title>
        <authorList>
            <person name="Brown T."/>
            <person name="Elewa A."/>
            <person name="Iarovenko S."/>
            <person name="Subramanian E."/>
            <person name="Araus A.J."/>
            <person name="Petzold A."/>
            <person name="Susuki M."/>
            <person name="Suzuki K.-i.T."/>
            <person name="Hayashi T."/>
            <person name="Toyoda A."/>
            <person name="Oliveira C."/>
            <person name="Osipova E."/>
            <person name="Leigh N.D."/>
            <person name="Simon A."/>
            <person name="Yun M.H."/>
        </authorList>
    </citation>
    <scope>NUCLEOTIDE SEQUENCE</scope>
    <source>
        <strain evidence="1">20211129_DDA</strain>
        <tissue evidence="1">Liver</tissue>
    </source>
</reference>
<dbReference type="AlphaFoldDB" id="A0AAV7WMK7"/>
<evidence type="ECO:0000313" key="1">
    <source>
        <dbReference type="EMBL" id="KAJ1215210.1"/>
    </source>
</evidence>
<keyword evidence="2" id="KW-1185">Reference proteome</keyword>
<organism evidence="1 2">
    <name type="scientific">Pleurodeles waltl</name>
    <name type="common">Iberian ribbed newt</name>
    <dbReference type="NCBI Taxonomy" id="8319"/>
    <lineage>
        <taxon>Eukaryota</taxon>
        <taxon>Metazoa</taxon>
        <taxon>Chordata</taxon>
        <taxon>Craniata</taxon>
        <taxon>Vertebrata</taxon>
        <taxon>Euteleostomi</taxon>
        <taxon>Amphibia</taxon>
        <taxon>Batrachia</taxon>
        <taxon>Caudata</taxon>
        <taxon>Salamandroidea</taxon>
        <taxon>Salamandridae</taxon>
        <taxon>Pleurodelinae</taxon>
        <taxon>Pleurodeles</taxon>
    </lineage>
</organism>